<feature type="region of interest" description="Disordered" evidence="1">
    <location>
        <begin position="320"/>
        <end position="339"/>
    </location>
</feature>
<feature type="region of interest" description="Disordered" evidence="1">
    <location>
        <begin position="389"/>
        <end position="416"/>
    </location>
</feature>
<dbReference type="AlphaFoldDB" id="A0A5K1JYR6"/>
<dbReference type="SUPFAM" id="SSF52047">
    <property type="entry name" value="RNI-like"/>
    <property type="match status" value="1"/>
</dbReference>
<organism evidence="2">
    <name type="scientific">Ganoderma boninense</name>
    <dbReference type="NCBI Taxonomy" id="34458"/>
    <lineage>
        <taxon>Eukaryota</taxon>
        <taxon>Fungi</taxon>
        <taxon>Dikarya</taxon>
        <taxon>Basidiomycota</taxon>
        <taxon>Agaricomycotina</taxon>
        <taxon>Agaricomycetes</taxon>
        <taxon>Polyporales</taxon>
        <taxon>Polyporaceae</taxon>
        <taxon>Ganoderma</taxon>
    </lineage>
</organism>
<protein>
    <submittedName>
        <fullName evidence="2">Lrr-gala family type III effector protein (Gala 3)</fullName>
    </submittedName>
</protein>
<proteinExistence type="predicted"/>
<dbReference type="InterPro" id="IPR032675">
    <property type="entry name" value="LRR_dom_sf"/>
</dbReference>
<dbReference type="Gene3D" id="3.80.10.10">
    <property type="entry name" value="Ribonuclease Inhibitor"/>
    <property type="match status" value="1"/>
</dbReference>
<dbReference type="EMBL" id="LR725680">
    <property type="protein sequence ID" value="VWO96496.1"/>
    <property type="molecule type" value="Genomic_DNA"/>
</dbReference>
<evidence type="ECO:0000313" key="2">
    <source>
        <dbReference type="EMBL" id="VWO96496.1"/>
    </source>
</evidence>
<evidence type="ECO:0000256" key="1">
    <source>
        <dbReference type="SAM" id="MobiDB-lite"/>
    </source>
</evidence>
<feature type="compositionally biased region" description="Basic and acidic residues" evidence="1">
    <location>
        <begin position="330"/>
        <end position="339"/>
    </location>
</feature>
<reference evidence="2" key="1">
    <citation type="submission" date="2019-10" db="EMBL/GenBank/DDBJ databases">
        <authorList>
            <person name="Nor Muhammad N."/>
        </authorList>
    </citation>
    <scope>NUCLEOTIDE SEQUENCE</scope>
</reference>
<name>A0A5K1JYR6_9APHY</name>
<accession>A0A5K1JYR6</accession>
<gene>
    <name evidence="2" type="primary">Q8XTS6</name>
</gene>
<sequence>MPRLGSIHLQLGAREIHGIGWDSVAAILSVPQLRSFSIKAFLLSPREVPPEAWTDTLAPITTFRYDQPIFRSILRRYPAQQDTLAVILPRLRQSLESLLLPSEVAPIAVLSQTQWLRLRELSLSGEFYWSAGYPTPLASLFSGMPGLRILNLAFALPYSASRKQLVLCPAGYESHLGLPWSDLEALTVSFPDPEDRIFAHLSSSLKRFSLRCTPRHFLHLWEGDKYQYYESPILYASEMLQVLTQLCAPLLDCLQLEYIADDADDDLLRCIAERFPNIQSLEIERFLDSGVDAVPLAMIAQRLSALRSLHTLRAHFELPRLPANQQPPRQTDESREDEPYATRTMAALAALHTTAAIFCEALPGVKLWFLHRQDFCTTWRLFRRASKQEGGRGTQAELDPAGGSVLPPDIRDSDPA</sequence>